<organism evidence="1 2">
    <name type="scientific">Paenibacillus monticola</name>
    <dbReference type="NCBI Taxonomy" id="2666075"/>
    <lineage>
        <taxon>Bacteria</taxon>
        <taxon>Bacillati</taxon>
        <taxon>Bacillota</taxon>
        <taxon>Bacilli</taxon>
        <taxon>Bacillales</taxon>
        <taxon>Paenibacillaceae</taxon>
        <taxon>Paenibacillus</taxon>
    </lineage>
</organism>
<dbReference type="Proteomes" id="UP000463051">
    <property type="component" value="Unassembled WGS sequence"/>
</dbReference>
<protein>
    <submittedName>
        <fullName evidence="1">Uncharacterized protein</fullName>
    </submittedName>
</protein>
<dbReference type="AlphaFoldDB" id="A0A7X2KZJ7"/>
<gene>
    <name evidence="1" type="ORF">GJB61_02005</name>
</gene>
<evidence type="ECO:0000313" key="2">
    <source>
        <dbReference type="Proteomes" id="UP000463051"/>
    </source>
</evidence>
<evidence type="ECO:0000313" key="1">
    <source>
        <dbReference type="EMBL" id="MRN51772.1"/>
    </source>
</evidence>
<keyword evidence="2" id="KW-1185">Reference proteome</keyword>
<reference evidence="1 2" key="1">
    <citation type="submission" date="2019-11" db="EMBL/GenBank/DDBJ databases">
        <title>Paenibacillus monticola sp. nov., a novel PGPR strain isolated from mountain sample in China.</title>
        <authorList>
            <person name="Zhao Q."/>
            <person name="Li H.-P."/>
            <person name="Zhang J.-L."/>
        </authorList>
    </citation>
    <scope>NUCLEOTIDE SEQUENCE [LARGE SCALE GENOMIC DNA]</scope>
    <source>
        <strain evidence="1 2">LC-T2</strain>
    </source>
</reference>
<sequence>MVRCQLSSASCCVPTSWVSSPLSGIYPFRSSAWSLDALRTIWLLVVRAHALLLYRNGKVVLVGDGCMQGKEAKRMPGVKKVHQELENSANGAYFFGHCFGAIRLLLGTSQKWFCLPLIDPALRRLNNGTNPAAPGWIW</sequence>
<dbReference type="EMBL" id="WJXB01000001">
    <property type="protein sequence ID" value="MRN51772.1"/>
    <property type="molecule type" value="Genomic_DNA"/>
</dbReference>
<accession>A0A7X2KZJ7</accession>
<comment type="caution">
    <text evidence="1">The sequence shown here is derived from an EMBL/GenBank/DDBJ whole genome shotgun (WGS) entry which is preliminary data.</text>
</comment>
<proteinExistence type="predicted"/>
<dbReference type="RefSeq" id="WP_154116606.1">
    <property type="nucleotide sequence ID" value="NZ_WJXB01000001.1"/>
</dbReference>
<name>A0A7X2KZJ7_9BACL</name>